<comment type="caution">
    <text evidence="1">The sequence shown here is derived from an EMBL/GenBank/DDBJ whole genome shotgun (WGS) entry which is preliminary data.</text>
</comment>
<keyword evidence="2" id="KW-1185">Reference proteome</keyword>
<sequence>MVLRHHPFSSSTIGKKARKKLDENLQEMINNVMNKNDRFQFINALNTKTYHSCESFMQHARTTFSELKLRPQLNMRHARTTFTELKLRP</sequence>
<dbReference type="Proteomes" id="UP000746747">
    <property type="component" value="Unassembled WGS sequence"/>
</dbReference>
<protein>
    <submittedName>
        <fullName evidence="1">Uncharacterized protein</fullName>
    </submittedName>
</protein>
<reference evidence="1" key="1">
    <citation type="submission" date="2021-09" db="EMBL/GenBank/DDBJ databases">
        <authorList>
            <consortium name="Pathogen Informatics"/>
        </authorList>
    </citation>
    <scope>NUCLEOTIDE SEQUENCE</scope>
</reference>
<accession>A0A8J2PRH5</accession>
<evidence type="ECO:0000313" key="2">
    <source>
        <dbReference type="Proteomes" id="UP000746747"/>
    </source>
</evidence>
<gene>
    <name evidence="1" type="ORF">CJOHNSTONI_LOCUS2642</name>
</gene>
<dbReference type="AlphaFoldDB" id="A0A8J2PRH5"/>
<proteinExistence type="predicted"/>
<dbReference type="EMBL" id="CAKAEH010000949">
    <property type="protein sequence ID" value="CAG9532327.1"/>
    <property type="molecule type" value="Genomic_DNA"/>
</dbReference>
<organism evidence="1 2">
    <name type="scientific">Cercopithifilaria johnstoni</name>
    <dbReference type="NCBI Taxonomy" id="2874296"/>
    <lineage>
        <taxon>Eukaryota</taxon>
        <taxon>Metazoa</taxon>
        <taxon>Ecdysozoa</taxon>
        <taxon>Nematoda</taxon>
        <taxon>Chromadorea</taxon>
        <taxon>Rhabditida</taxon>
        <taxon>Spirurina</taxon>
        <taxon>Spiruromorpha</taxon>
        <taxon>Filarioidea</taxon>
        <taxon>Onchocercidae</taxon>
        <taxon>Cercopithifilaria</taxon>
    </lineage>
</organism>
<name>A0A8J2PRH5_9BILA</name>
<evidence type="ECO:0000313" key="1">
    <source>
        <dbReference type="EMBL" id="CAG9532327.1"/>
    </source>
</evidence>